<proteinExistence type="predicted"/>
<evidence type="ECO:0000313" key="3">
    <source>
        <dbReference type="Proteomes" id="UP000481339"/>
    </source>
</evidence>
<keyword evidence="3" id="KW-1185">Reference proteome</keyword>
<feature type="transmembrane region" description="Helical" evidence="1">
    <location>
        <begin position="78"/>
        <end position="111"/>
    </location>
</feature>
<feature type="transmembrane region" description="Helical" evidence="1">
    <location>
        <begin position="257"/>
        <end position="274"/>
    </location>
</feature>
<feature type="transmembrane region" description="Helical" evidence="1">
    <location>
        <begin position="149"/>
        <end position="170"/>
    </location>
</feature>
<feature type="transmembrane region" description="Helical" evidence="1">
    <location>
        <begin position="123"/>
        <end position="143"/>
    </location>
</feature>
<feature type="transmembrane region" description="Helical" evidence="1">
    <location>
        <begin position="212"/>
        <end position="236"/>
    </location>
</feature>
<keyword evidence="1" id="KW-0812">Transmembrane</keyword>
<feature type="transmembrane region" description="Helical" evidence="1">
    <location>
        <begin position="182"/>
        <end position="200"/>
    </location>
</feature>
<comment type="caution">
    <text evidence="2">The sequence shown here is derived from an EMBL/GenBank/DDBJ whole genome shotgun (WGS) entry which is preliminary data.</text>
</comment>
<accession>A0A7C8FT44</accession>
<dbReference type="Pfam" id="PF12811">
    <property type="entry name" value="BaxI_1"/>
    <property type="match status" value="1"/>
</dbReference>
<dbReference type="AlphaFoldDB" id="A0A7C8FT44"/>
<evidence type="ECO:0000256" key="1">
    <source>
        <dbReference type="SAM" id="Phobius"/>
    </source>
</evidence>
<sequence length="288" mass="29917">MALDNPVLSKSPYFNGQAPRVGETASADQLRAMYDQPAAAEPTVRQAGSGFGGDGADITHPLSAAERMSYDGVIVKTAGLFAVLLAGAAVGWFLPGLMMVGVIGGLVLGLINSFKREPSVPLILAYGAAEGLFIGGISSVFAQTYYGGIVMQAVLATLCVFGVTLALFASGKVRASARGAKILLIAMVGYLVFGVVNLILSMTGAVTDPFGLYGAHLFGIPVAALVGVLVVIMAAYSLVLDFDQIQTGVRAGAPAKYGWTAAFGLVVTLVWLYIEFLRLFAVLASNRE</sequence>
<gene>
    <name evidence="2" type="ORF">F8O02_05470</name>
</gene>
<protein>
    <submittedName>
        <fullName evidence="2">Bax inhibitor-1/YccA family protein</fullName>
    </submittedName>
</protein>
<keyword evidence="1" id="KW-1133">Transmembrane helix</keyword>
<dbReference type="PIRSF" id="PIRSF009160">
    <property type="entry name" value="UCP009160"/>
    <property type="match status" value="1"/>
</dbReference>
<dbReference type="InterPro" id="IPR010539">
    <property type="entry name" value="BaxI_1-like"/>
</dbReference>
<dbReference type="OrthoDB" id="116480at2"/>
<dbReference type="EMBL" id="WBKA01000003">
    <property type="protein sequence ID" value="KAB1632448.1"/>
    <property type="molecule type" value="Genomic_DNA"/>
</dbReference>
<organism evidence="2 3">
    <name type="scientific">Pseudoclavibacter caeni</name>
    <dbReference type="NCBI Taxonomy" id="908846"/>
    <lineage>
        <taxon>Bacteria</taxon>
        <taxon>Bacillati</taxon>
        <taxon>Actinomycetota</taxon>
        <taxon>Actinomycetes</taxon>
        <taxon>Micrococcales</taxon>
        <taxon>Microbacteriaceae</taxon>
        <taxon>Pseudoclavibacter</taxon>
    </lineage>
</organism>
<dbReference type="RefSeq" id="WP_158036226.1">
    <property type="nucleotide sequence ID" value="NZ_BAAAZV010000017.1"/>
</dbReference>
<dbReference type="Proteomes" id="UP000481339">
    <property type="component" value="Unassembled WGS sequence"/>
</dbReference>
<dbReference type="PANTHER" id="PTHR41282">
    <property type="entry name" value="CONSERVED TRANSMEMBRANE PROTEIN-RELATED"/>
    <property type="match status" value="1"/>
</dbReference>
<reference evidence="2 3" key="1">
    <citation type="submission" date="2019-09" db="EMBL/GenBank/DDBJ databases">
        <title>Phylogeny of genus Pseudoclavibacter and closely related genus.</title>
        <authorList>
            <person name="Li Y."/>
        </authorList>
    </citation>
    <scope>NUCLEOTIDE SEQUENCE [LARGE SCALE GENOMIC DNA]</scope>
    <source>
        <strain evidence="2 3">JCM 16921</strain>
    </source>
</reference>
<name>A0A7C8FT44_9MICO</name>
<evidence type="ECO:0000313" key="2">
    <source>
        <dbReference type="EMBL" id="KAB1632448.1"/>
    </source>
</evidence>
<keyword evidence="1" id="KW-0472">Membrane</keyword>
<dbReference type="PANTHER" id="PTHR41282:SF1">
    <property type="entry name" value="CONSERVED TRANSMEMBRANE PROTEIN-RELATED"/>
    <property type="match status" value="1"/>
</dbReference>